<dbReference type="Pfam" id="PF00072">
    <property type="entry name" value="Response_reg"/>
    <property type="match status" value="1"/>
</dbReference>
<proteinExistence type="predicted"/>
<evidence type="ECO:0000259" key="4">
    <source>
        <dbReference type="PROSITE" id="PS50110"/>
    </source>
</evidence>
<dbReference type="PANTHER" id="PTHR44591">
    <property type="entry name" value="STRESS RESPONSE REGULATOR PROTEIN 1"/>
    <property type="match status" value="1"/>
</dbReference>
<dbReference type="RefSeq" id="WP_268075260.1">
    <property type="nucleotide sequence ID" value="NZ_CP109965.1"/>
</dbReference>
<organism evidence="5 6">
    <name type="scientific">Catenovulum adriaticum</name>
    <dbReference type="NCBI Taxonomy" id="2984846"/>
    <lineage>
        <taxon>Bacteria</taxon>
        <taxon>Pseudomonadati</taxon>
        <taxon>Pseudomonadota</taxon>
        <taxon>Gammaproteobacteria</taxon>
        <taxon>Alteromonadales</taxon>
        <taxon>Alteromonadaceae</taxon>
        <taxon>Catenovulum</taxon>
    </lineage>
</organism>
<protein>
    <submittedName>
        <fullName evidence="5">Response regulator</fullName>
    </submittedName>
</protein>
<keyword evidence="1 3" id="KW-0597">Phosphoprotein</keyword>
<dbReference type="SMART" id="SM00448">
    <property type="entry name" value="REC"/>
    <property type="match status" value="1"/>
</dbReference>
<evidence type="ECO:0000313" key="6">
    <source>
        <dbReference type="Proteomes" id="UP001163726"/>
    </source>
</evidence>
<keyword evidence="2" id="KW-0902">Two-component regulatory system</keyword>
<dbReference type="PRINTS" id="PR01590">
    <property type="entry name" value="HTHFIS"/>
</dbReference>
<dbReference type="InterPro" id="IPR009057">
    <property type="entry name" value="Homeodomain-like_sf"/>
</dbReference>
<dbReference type="SUPFAM" id="SSF46689">
    <property type="entry name" value="Homeodomain-like"/>
    <property type="match status" value="1"/>
</dbReference>
<reference evidence="5" key="1">
    <citation type="submission" date="2022-10" db="EMBL/GenBank/DDBJ databases">
        <title>Catenovulum adriacola sp. nov. isolated in the Harbour of Susak.</title>
        <authorList>
            <person name="Schoch T."/>
            <person name="Reich S.J."/>
            <person name="Stoeferle S."/>
            <person name="Flaiz M."/>
            <person name="Kazda M."/>
            <person name="Riedel C.U."/>
            <person name="Duerre P."/>
        </authorList>
    </citation>
    <scope>NUCLEOTIDE SEQUENCE</scope>
    <source>
        <strain evidence="5">TS8</strain>
    </source>
</reference>
<keyword evidence="6" id="KW-1185">Reference proteome</keyword>
<evidence type="ECO:0000313" key="5">
    <source>
        <dbReference type="EMBL" id="WAJ70907.1"/>
    </source>
</evidence>
<name>A0ABY7ANR3_9ALTE</name>
<sequence>MSYEVVLLDDDQVFAQTLQRQFQRMDCTANIFHDTASLLDTLDMFCPQLIILDLNLGSSSSLAAIPPLRSAYPNAIILMLTGYGSIATCVNAIKAGADDYLTKPVSFQTLYDKIKLLIAENSSKSEQTSISEQNPTLKPMSASQLEWEHIQAVLKSNQGNISQTARVLNMHRRTLQRKLYKRAPS</sequence>
<evidence type="ECO:0000256" key="1">
    <source>
        <dbReference type="ARBA" id="ARBA00022553"/>
    </source>
</evidence>
<dbReference type="InterPro" id="IPR002197">
    <property type="entry name" value="HTH_Fis"/>
</dbReference>
<accession>A0ABY7ANR3</accession>
<evidence type="ECO:0000256" key="2">
    <source>
        <dbReference type="ARBA" id="ARBA00023012"/>
    </source>
</evidence>
<feature type="domain" description="Response regulatory" evidence="4">
    <location>
        <begin position="4"/>
        <end position="118"/>
    </location>
</feature>
<dbReference type="InterPro" id="IPR050595">
    <property type="entry name" value="Bact_response_regulator"/>
</dbReference>
<dbReference type="EMBL" id="CP109965">
    <property type="protein sequence ID" value="WAJ70907.1"/>
    <property type="molecule type" value="Genomic_DNA"/>
</dbReference>
<evidence type="ECO:0000256" key="3">
    <source>
        <dbReference type="PROSITE-ProRule" id="PRU00169"/>
    </source>
</evidence>
<dbReference type="Gene3D" id="3.40.50.2300">
    <property type="match status" value="1"/>
</dbReference>
<dbReference type="Gene3D" id="1.10.10.60">
    <property type="entry name" value="Homeodomain-like"/>
    <property type="match status" value="1"/>
</dbReference>
<dbReference type="PANTHER" id="PTHR44591:SF14">
    <property type="entry name" value="PROTEIN PILG"/>
    <property type="match status" value="1"/>
</dbReference>
<dbReference type="InterPro" id="IPR011006">
    <property type="entry name" value="CheY-like_superfamily"/>
</dbReference>
<feature type="modified residue" description="4-aspartylphosphate" evidence="3">
    <location>
        <position position="53"/>
    </location>
</feature>
<dbReference type="Pfam" id="PF02954">
    <property type="entry name" value="HTH_8"/>
    <property type="match status" value="1"/>
</dbReference>
<dbReference type="InterPro" id="IPR001789">
    <property type="entry name" value="Sig_transdc_resp-reg_receiver"/>
</dbReference>
<dbReference type="PROSITE" id="PS50110">
    <property type="entry name" value="RESPONSE_REGULATORY"/>
    <property type="match status" value="1"/>
</dbReference>
<dbReference type="SUPFAM" id="SSF52172">
    <property type="entry name" value="CheY-like"/>
    <property type="match status" value="1"/>
</dbReference>
<dbReference type="Proteomes" id="UP001163726">
    <property type="component" value="Chromosome"/>
</dbReference>
<gene>
    <name evidence="5" type="ORF">OLW01_03610</name>
</gene>